<feature type="domain" description="DUF7507" evidence="2">
    <location>
        <begin position="77"/>
        <end position="159"/>
    </location>
</feature>
<feature type="domain" description="DUF7507" evidence="2">
    <location>
        <begin position="277"/>
        <end position="364"/>
    </location>
</feature>
<feature type="domain" description="DUF7507" evidence="2">
    <location>
        <begin position="481"/>
        <end position="568"/>
    </location>
</feature>
<evidence type="ECO:0000313" key="4">
    <source>
        <dbReference type="Proteomes" id="UP000293568"/>
    </source>
</evidence>
<dbReference type="KEGG" id="pprt:ET464_05445"/>
<organism evidence="3 4">
    <name type="scientific">Paenibacillus protaetiae</name>
    <dbReference type="NCBI Taxonomy" id="2509456"/>
    <lineage>
        <taxon>Bacteria</taxon>
        <taxon>Bacillati</taxon>
        <taxon>Bacillota</taxon>
        <taxon>Bacilli</taxon>
        <taxon>Bacillales</taxon>
        <taxon>Paenibacillaceae</taxon>
        <taxon>Paenibacillus</taxon>
    </lineage>
</organism>
<accession>A0A4P6ESJ7</accession>
<dbReference type="Proteomes" id="UP000293568">
    <property type="component" value="Chromosome"/>
</dbReference>
<sequence>MVPSQPGTQVVSLLFTVPAGAILAAGTTFVRLRLTTDLLDQQNAANGEEDPRSIGPASDGEVEDYSLTISEAAVLIIDKEVAPSSAEPGEQVTYTFTVENPNAIDLTNVQIEDSLLGLIDSISVLPAGATITLSATYTIPPGTPAGSTIINTVVAESDQTPPANSSAHVTVLPLFTLAVSKLADRATALPGETVTYTLTVTNTSNDTITNVAVTDAMLGFSTTIGAMTPNETQFFTVNYTIPLGTPAGTVLTNVTTAVSDETGPVSDFATVVVSPAPSDTIVKTVSSAEAAPGDTVTYTITVTNAGNEAITNVHITDPALGVDVTLDQLDPGDSVSLSVPFTIPLTAVEGEQIVNVATVTTNETDPEQDIAIVTVTGVPALLILKSVSPSQAKPGAAVTYTFIVTNTGNTELSNVRLEDPLLGIRRRIGTLAAGESRTIDVPFTLPLDATDDLVNTVTAAGDFDEQTVTDDSQATLQVLLPGLELSKTVNKAAANPGETVFFTFTLTNTGEASLTNLVLSDPLLSYFQFIAELLPGSSITETLPFTVPAGSLAGTVFTNLITVTSTELGPQTAEAGVTVNDVPAITLSKSADRNHALPGETVSYTITVTNTGNLDLTNVTIRDALLGLDTVLPVLAVGASTSLVVNFVIPLDAVIGSVIRNLSIAFSDQTDTAEAVAKVVVDVAAPLLSIAKFANTASAASGETVIYTIIVTNQGTTGLTNVIVSDDTLGFAQLIGTLLPLESRTFNIPFIIPENTPNGSIIINTAIADSDQTDPVAGSAQVSVEAHPELLLVKSISPVTAAPGETVTAVIVATNAGNVTLTNIIIADETLHFRTVIPVLPVGESITIALPIVVPFVEAFTVITNTATASSSELGETSAAASYTVLPAFVIDLVKSVDRQEASPGETVTFTFVLRNLSNTPITNLHLADALLGLDQQVDILPIGFVIVISRSFQIPLDARGGTAIMNTAILTSAETQPVTASAQVAIRQVPRLELEKTVTPAIAYPGQRVFFRVSGTNTGNVPLFNIRYADHLLGPTGTVSVQDVGQQIELTLPLDIPENAVPGSEIVNTLLVNSEQTGTLSAAAAVKIIPLPLAVNKRSNVSLLFVEDTARFTITAANISNTILNDVIITDPLPEGTTFVPHSVIVGGRSVPSADPASGIAVGSLAPGQSTAVSFIIKQTAPAPDNVLRNRALVSFLVPGQPNRYTAPSNLLEIPVEDHEE</sequence>
<dbReference type="PANTHER" id="PTHR34819:SF3">
    <property type="entry name" value="CELL SURFACE PROTEIN"/>
    <property type="match status" value="1"/>
</dbReference>
<dbReference type="AlphaFoldDB" id="A0A4P6ESJ7"/>
<feature type="domain" description="DUF7507" evidence="2">
    <location>
        <begin position="583"/>
        <end position="650"/>
    </location>
</feature>
<dbReference type="EMBL" id="CP035492">
    <property type="protein sequence ID" value="QAY65912.1"/>
    <property type="molecule type" value="Genomic_DNA"/>
</dbReference>
<dbReference type="Pfam" id="PF01345">
    <property type="entry name" value="DUF11"/>
    <property type="match status" value="1"/>
</dbReference>
<evidence type="ECO:0000313" key="3">
    <source>
        <dbReference type="EMBL" id="QAY65912.1"/>
    </source>
</evidence>
<dbReference type="InterPro" id="IPR001434">
    <property type="entry name" value="OmcB-like_DUF11"/>
</dbReference>
<dbReference type="NCBIfam" id="TIGR01451">
    <property type="entry name" value="B_ant_repeat"/>
    <property type="match status" value="9"/>
</dbReference>
<dbReference type="InterPro" id="IPR051172">
    <property type="entry name" value="Chlamydia_OmcB"/>
</dbReference>
<name>A0A4P6ESJ7_9BACL</name>
<dbReference type="InterPro" id="IPR013783">
    <property type="entry name" value="Ig-like_fold"/>
</dbReference>
<feature type="domain" description="DUF7507" evidence="2">
    <location>
        <begin position="686"/>
        <end position="773"/>
    </location>
</feature>
<protein>
    <submittedName>
        <fullName evidence="3">DUF11 domain-containing protein</fullName>
    </submittedName>
</protein>
<evidence type="ECO:0000259" key="1">
    <source>
        <dbReference type="Pfam" id="PF01345"/>
    </source>
</evidence>
<dbReference type="Pfam" id="PF24346">
    <property type="entry name" value="DUF7507"/>
    <property type="match status" value="8"/>
</dbReference>
<evidence type="ECO:0000259" key="2">
    <source>
        <dbReference type="Pfam" id="PF24346"/>
    </source>
</evidence>
<proteinExistence type="predicted"/>
<gene>
    <name evidence="3" type="ORF">ET464_05445</name>
</gene>
<dbReference type="PANTHER" id="PTHR34819">
    <property type="entry name" value="LARGE CYSTEINE-RICH PERIPLASMIC PROTEIN OMCB"/>
    <property type="match status" value="1"/>
</dbReference>
<dbReference type="InterPro" id="IPR047589">
    <property type="entry name" value="DUF11_rpt"/>
</dbReference>
<feature type="domain" description="DUF11" evidence="1">
    <location>
        <begin position="1094"/>
        <end position="1193"/>
    </location>
</feature>
<feature type="domain" description="DUF7507" evidence="2">
    <location>
        <begin position="788"/>
        <end position="875"/>
    </location>
</feature>
<keyword evidence="4" id="KW-1185">Reference proteome</keyword>
<feature type="domain" description="DUF7507" evidence="2">
    <location>
        <begin position="379"/>
        <end position="469"/>
    </location>
</feature>
<dbReference type="OrthoDB" id="2490638at2"/>
<dbReference type="Gene3D" id="2.60.40.10">
    <property type="entry name" value="Immunoglobulins"/>
    <property type="match status" value="3"/>
</dbReference>
<feature type="domain" description="DUF7507" evidence="2">
    <location>
        <begin position="178"/>
        <end position="259"/>
    </location>
</feature>
<reference evidence="3 4" key="1">
    <citation type="submission" date="2019-01" db="EMBL/GenBank/DDBJ databases">
        <title>Genome sequencing of strain FW100M-2.</title>
        <authorList>
            <person name="Heo J."/>
            <person name="Kim S.-J."/>
            <person name="Kim J.-S."/>
            <person name="Hong S.-B."/>
            <person name="Kwon S.-W."/>
        </authorList>
    </citation>
    <scope>NUCLEOTIDE SEQUENCE [LARGE SCALE GENOMIC DNA]</scope>
    <source>
        <strain evidence="3 4">FW100M-2</strain>
    </source>
</reference>
<dbReference type="InterPro" id="IPR055354">
    <property type="entry name" value="DUF7507"/>
</dbReference>